<evidence type="ECO:0000313" key="4">
    <source>
        <dbReference type="Proteomes" id="UP000244450"/>
    </source>
</evidence>
<keyword evidence="1" id="KW-0802">TPR repeat</keyword>
<dbReference type="OrthoDB" id="1466726at2"/>
<keyword evidence="4" id="KW-1185">Reference proteome</keyword>
<organism evidence="3 4">
    <name type="scientific">Chitinophaga parva</name>
    <dbReference type="NCBI Taxonomy" id="2169414"/>
    <lineage>
        <taxon>Bacteria</taxon>
        <taxon>Pseudomonadati</taxon>
        <taxon>Bacteroidota</taxon>
        <taxon>Chitinophagia</taxon>
        <taxon>Chitinophagales</taxon>
        <taxon>Chitinophagaceae</taxon>
        <taxon>Chitinophaga</taxon>
    </lineage>
</organism>
<evidence type="ECO:0000256" key="2">
    <source>
        <dbReference type="SAM" id="SignalP"/>
    </source>
</evidence>
<dbReference type="InterPro" id="IPR011990">
    <property type="entry name" value="TPR-like_helical_dom_sf"/>
</dbReference>
<reference evidence="3 4" key="1">
    <citation type="submission" date="2018-04" db="EMBL/GenBank/DDBJ databases">
        <title>Chitinophaga fuyangensis sp. nov., isolated from soil in a chemical factory.</title>
        <authorList>
            <person name="Chen K."/>
        </authorList>
    </citation>
    <scope>NUCLEOTIDE SEQUENCE [LARGE SCALE GENOMIC DNA]</scope>
    <source>
        <strain evidence="3 4">LY-1</strain>
    </source>
</reference>
<dbReference type="SMART" id="SM00028">
    <property type="entry name" value="TPR"/>
    <property type="match status" value="3"/>
</dbReference>
<feature type="repeat" description="TPR" evidence="1">
    <location>
        <begin position="453"/>
        <end position="486"/>
    </location>
</feature>
<gene>
    <name evidence="3" type="ORF">DCC81_07515</name>
</gene>
<dbReference type="PROSITE" id="PS50005">
    <property type="entry name" value="TPR"/>
    <property type="match status" value="1"/>
</dbReference>
<dbReference type="AlphaFoldDB" id="A0A2T7BNP6"/>
<dbReference type="EMBL" id="QCYK01000001">
    <property type="protein sequence ID" value="PUZ29298.1"/>
    <property type="molecule type" value="Genomic_DNA"/>
</dbReference>
<feature type="chain" id="PRO_5015730827" evidence="2">
    <location>
        <begin position="30"/>
        <end position="505"/>
    </location>
</feature>
<evidence type="ECO:0000256" key="1">
    <source>
        <dbReference type="PROSITE-ProRule" id="PRU00339"/>
    </source>
</evidence>
<sequence>MGNCGFGNSISMRLFVTVFLCLLPFFSFAAEKVFDFNARCQQAYDAVMQLRMNDAKALLDAEKQEHPDNLIPYYIDNYRDFFPLFFNEDPALYNASKGHRSERLDLMAAGPSSSPYYLFTQAAIRFQWAFVKLKFGEKWDAVWDIRKAYVMLKDNQRRFPGFTPNSLLLGAMQAVFGTIPDGYKWITNILGMRGNIQQGMAMVQRFVSSTDPNAQLFKEESYYYYCYLKVFIENKPDEAFAFMQQRQLDTRNNFLFALMVANLSMNNQRADMGIRVLENRDDHASYLELPYTNYLMGVMKLERQDTDAAAYLEKFVTQFKGKFYVKEAYQRLSWAYLLQGRMDQAKRYREAVLTHGNTETDADKQAQKDAKSGHWPHPALLKARLLSDGGFFNEAMKVLLTVHAADFPAMEDKLEYAYRMGRVLDEMGQEDKAIAMYTATIRVGANRPEYYAARAALQMGYIYERRNDKSKAAECYRTCISMPDHDYKNSLDHRAKAGLERLGMD</sequence>
<evidence type="ECO:0000313" key="3">
    <source>
        <dbReference type="EMBL" id="PUZ29298.1"/>
    </source>
</evidence>
<dbReference type="Proteomes" id="UP000244450">
    <property type="component" value="Unassembled WGS sequence"/>
</dbReference>
<protein>
    <submittedName>
        <fullName evidence="3">Uncharacterized protein</fullName>
    </submittedName>
</protein>
<feature type="signal peptide" evidence="2">
    <location>
        <begin position="1"/>
        <end position="29"/>
    </location>
</feature>
<dbReference type="Pfam" id="PF13181">
    <property type="entry name" value="TPR_8"/>
    <property type="match status" value="2"/>
</dbReference>
<dbReference type="InterPro" id="IPR019734">
    <property type="entry name" value="TPR_rpt"/>
</dbReference>
<comment type="caution">
    <text evidence="3">The sequence shown here is derived from an EMBL/GenBank/DDBJ whole genome shotgun (WGS) entry which is preliminary data.</text>
</comment>
<dbReference type="Gene3D" id="1.25.40.10">
    <property type="entry name" value="Tetratricopeptide repeat domain"/>
    <property type="match status" value="2"/>
</dbReference>
<accession>A0A2T7BNP6</accession>
<name>A0A2T7BNP6_9BACT</name>
<dbReference type="SUPFAM" id="SSF48452">
    <property type="entry name" value="TPR-like"/>
    <property type="match status" value="1"/>
</dbReference>
<keyword evidence="2" id="KW-0732">Signal</keyword>
<proteinExistence type="predicted"/>